<dbReference type="Proteomes" id="UP000676194">
    <property type="component" value="Chromosome"/>
</dbReference>
<dbReference type="InterPro" id="IPR027417">
    <property type="entry name" value="P-loop_NTPase"/>
</dbReference>
<keyword evidence="2" id="KW-0547">Nucleotide-binding</keyword>
<gene>
    <name evidence="2" type="primary">drmA</name>
    <name evidence="2" type="ORF">KIH39_20620</name>
</gene>
<protein>
    <submittedName>
        <fullName evidence="2">DISARM system helicase DrmA</fullName>
    </submittedName>
</protein>
<keyword evidence="3" id="KW-1185">Reference proteome</keyword>
<dbReference type="CDD" id="cd18785">
    <property type="entry name" value="SF2_C"/>
    <property type="match status" value="1"/>
</dbReference>
<dbReference type="RefSeq" id="WP_213495109.1">
    <property type="nucleotide sequence ID" value="NZ_CP074694.1"/>
</dbReference>
<dbReference type="EMBL" id="CP074694">
    <property type="protein sequence ID" value="QVL31228.1"/>
    <property type="molecule type" value="Genomic_DNA"/>
</dbReference>
<feature type="domain" description="Helicase C-terminal" evidence="1">
    <location>
        <begin position="884"/>
        <end position="1055"/>
    </location>
</feature>
<organism evidence="2 3">
    <name type="scientific">Telmatocola sphagniphila</name>
    <dbReference type="NCBI Taxonomy" id="1123043"/>
    <lineage>
        <taxon>Bacteria</taxon>
        <taxon>Pseudomonadati</taxon>
        <taxon>Planctomycetota</taxon>
        <taxon>Planctomycetia</taxon>
        <taxon>Gemmatales</taxon>
        <taxon>Gemmataceae</taxon>
    </lineage>
</organism>
<dbReference type="SMART" id="SM00490">
    <property type="entry name" value="HELICc"/>
    <property type="match status" value="1"/>
</dbReference>
<dbReference type="SUPFAM" id="SSF52540">
    <property type="entry name" value="P-loop containing nucleoside triphosphate hydrolases"/>
    <property type="match status" value="2"/>
</dbReference>
<keyword evidence="2" id="KW-0378">Hydrolase</keyword>
<evidence type="ECO:0000259" key="1">
    <source>
        <dbReference type="PROSITE" id="PS51194"/>
    </source>
</evidence>
<dbReference type="Pfam" id="PF00271">
    <property type="entry name" value="Helicase_C"/>
    <property type="match status" value="1"/>
</dbReference>
<dbReference type="PROSITE" id="PS51194">
    <property type="entry name" value="HELICASE_CTER"/>
    <property type="match status" value="1"/>
</dbReference>
<dbReference type="InterPro" id="IPR001650">
    <property type="entry name" value="Helicase_C-like"/>
</dbReference>
<name>A0A8E6B3F3_9BACT</name>
<dbReference type="Gene3D" id="3.40.50.300">
    <property type="entry name" value="P-loop containing nucleotide triphosphate hydrolases"/>
    <property type="match status" value="1"/>
</dbReference>
<keyword evidence="2" id="KW-0067">ATP-binding</keyword>
<evidence type="ECO:0000313" key="3">
    <source>
        <dbReference type="Proteomes" id="UP000676194"/>
    </source>
</evidence>
<keyword evidence="2" id="KW-0347">Helicase</keyword>
<dbReference type="NCBIfam" id="NF038325">
    <property type="entry name" value="DISARM_DrmAS"/>
    <property type="match status" value="1"/>
</dbReference>
<dbReference type="GO" id="GO:0004386">
    <property type="term" value="F:helicase activity"/>
    <property type="evidence" value="ECO:0007669"/>
    <property type="project" value="UniProtKB-KW"/>
</dbReference>
<dbReference type="AlphaFoldDB" id="A0A8E6B3F3"/>
<dbReference type="KEGG" id="tsph:KIH39_20620"/>
<sequence>MSTAPLKPTVSPLQLRDELETMVLKELLGPGSFDEELIESPGTRYFVGVLAPRKRAKAEEVLAKAAAAPAGDDEEGDTDLEMLDGDELALGGKDSSQDGTTDLAPAQDKALIPSSFGMTFSLNIEAKELELTATWGQYVKQFSEYLVSEKTGNPRKVWKRFPRGGRHCLKLKEGPISPIPLDKNCPEVVVQGLIRKRKDHWCVTVFLVNEQQEPEKLKDTAWIFQPELMAEGIDGAAVIHKRHTILELTGTDPRVKAENDQLAMLYRRHIEFAVGHGIGVHVDISPDPNYAFSVRTKVIPSYEIPKTTPPRPEDAEINPSFAKLQGMVLDMKVLAEASPKQYGSKLKPLVEAYQDWIDREEKRINDPIEGLASFKNPAQQAIAKCRTTLKRIEEGLDLLDKDEKAAQAFSFMNRAMWLQRTHSLFAERVRRGDDKPDMGAIDISENRSWYPFQLAFVLLNLPGITKFDHPDRSESPEAVADLLWFPTGGGKTEAYLGLTAYTLGLRRLQGIVEGRSGENGITVLMRYTLRLLTLQQFQRATTLICACEDIRREAASNGDHRWGETPFRIGLWVGGGTTPNWTNDSDEAIKLARSPRRSSSIGGTGSPNQLTNCPWCGTKIDPGKHIIVEKYSTGTCRTLIYCGASEDKCIFNRKLAAGEGLPVIVVDEEIYRRLPSLLITTVDKFAQMPWNGSVQMLFGQVDGYCERHGFRSPGLADWSEELEVNAVHRGKGQEKSAKVLPHTRLRPPDLIIQDELHLISGPLGTLVGLYETAIDRLCTWEVKGKKIRPKVVASTATIRNAKDQLHALFLRRLETFPPNGLDIRDNFFSLQRPSNEKTPGRKYIGVCAPGRRLKAALIRVYVAFLSAGQVLFEKYGLDADPWMTLVGYFNSLRELGGMKRLVDDDVRTRLRRMADRGLAKRILHTPDAVKELTSRLGSGAIPEILDLLESRFDPAQFDQFKQGKAGGEFVSRPIDVLMATNMISVGVDVPRLGLMVTAGQPKTTAEYIQATSRVGRKHPGLVCTVYNWARPRDLSHYETFEHYHSTFYKHVEALSVTPFSAGATSRGLAALLISLVRQPGFEFNSNDKAMQMATQRNHQYVTDAIEAITSRAELIAGVPAADEVRQQLKRKMDLWQKRAQRTAQGNQLGYETKKDGVTIGLLRKPSIEPWDEFTCLNSLRDVEPTANLILDDFGMDDEPDDGETP</sequence>
<reference evidence="2" key="1">
    <citation type="submission" date="2021-05" db="EMBL/GenBank/DDBJ databases">
        <title>Complete genome sequence of the cellulolytic planctomycete Telmatocola sphagniphila SP2T and characterization of the first cellulase from planctomycetes.</title>
        <authorList>
            <person name="Rakitin A.L."/>
            <person name="Beletsky A.V."/>
            <person name="Naumoff D.G."/>
            <person name="Kulichevskaya I.S."/>
            <person name="Mardanov A.V."/>
            <person name="Ravin N.V."/>
            <person name="Dedysh S.N."/>
        </authorList>
    </citation>
    <scope>NUCLEOTIDE SEQUENCE</scope>
    <source>
        <strain evidence="2">SP2T</strain>
    </source>
</reference>
<accession>A0A8E6B3F3</accession>
<proteinExistence type="predicted"/>
<evidence type="ECO:0000313" key="2">
    <source>
        <dbReference type="EMBL" id="QVL31228.1"/>
    </source>
</evidence>